<organism evidence="1">
    <name type="scientific">Kingella negevensis</name>
    <dbReference type="NCBI Taxonomy" id="1522312"/>
    <lineage>
        <taxon>Bacteria</taxon>
        <taxon>Pseudomonadati</taxon>
        <taxon>Pseudomonadota</taxon>
        <taxon>Betaproteobacteria</taxon>
        <taxon>Neisseriales</taxon>
        <taxon>Neisseriaceae</taxon>
        <taxon>Kingella</taxon>
    </lineage>
</organism>
<accession>A0A238HIB3</accession>
<protein>
    <recommendedName>
        <fullName evidence="4">DUF935 family protein</fullName>
    </recommendedName>
</protein>
<dbReference type="OrthoDB" id="9802690at2"/>
<keyword evidence="3" id="KW-1185">Reference proteome</keyword>
<dbReference type="Pfam" id="PF06074">
    <property type="entry name" value="Portal_Mu"/>
    <property type="match status" value="1"/>
</dbReference>
<gene>
    <name evidence="1" type="ORF">KEBURONENSIS_02084</name>
    <name evidence="2" type="ORF">KEBURONENSIS_02093</name>
</gene>
<evidence type="ECO:0000313" key="2">
    <source>
        <dbReference type="EMBL" id="SNB83965.1"/>
    </source>
</evidence>
<dbReference type="AlphaFoldDB" id="A0A238HIB3"/>
<dbReference type="InterPro" id="IPR009279">
    <property type="entry name" value="Portal_Mu"/>
</dbReference>
<name>A0A238HIB3_9NEIS</name>
<dbReference type="EMBL" id="FXUV02000077">
    <property type="protein sequence ID" value="SNB83965.1"/>
    <property type="molecule type" value="Genomic_DNA"/>
</dbReference>
<evidence type="ECO:0000313" key="3">
    <source>
        <dbReference type="Proteomes" id="UP000215450"/>
    </source>
</evidence>
<reference evidence="2 3" key="2">
    <citation type="submission" date="2017-06" db="EMBL/GenBank/DDBJ databases">
        <authorList>
            <person name="Kim H.J."/>
            <person name="Triplett B.A."/>
        </authorList>
    </citation>
    <scope>NUCLEOTIDE SEQUENCE [LARGE SCALE GENOMIC DNA]</scope>
    <source>
        <strain evidence="2">Kingella_eburonensis</strain>
    </source>
</reference>
<sequence>MAKQDKKNVQIHQNPQTNEARITANGRVIADHPSNHITPAKMRGLFEDAENGDITAQHELFTDIEERDSAIAAALQTRKMSVLGLDWRIVAPRQANATEEQLSQAAHDYLADLPALDDVLLDLMDAVGHGFVALEMQWQLSGSLNSPTAFTHKPQAWFRWDKNDTLLLKTPDNPMGEPFLRVNFALSDGVRLPVFEFDTRETADLATVAEALPKLVDIGVQIPEKWVHEKLAIPEIADGERVLSREQKQPAQNNPLKAMLAALSAQKQPEKAVSREQQILEQIQDEAFRQPDFNAQLNPIVKQAVAAMMACESYEEADAALTALYPNLDNQALTRYMQQALFLSDLLGQANAKH</sequence>
<proteinExistence type="predicted"/>
<reference evidence="1" key="1">
    <citation type="submission" date="2017-05" db="EMBL/GenBank/DDBJ databases">
        <authorList>
            <person name="Song R."/>
            <person name="Chenine A.L."/>
            <person name="Ruprecht R.M."/>
        </authorList>
    </citation>
    <scope>NUCLEOTIDE SEQUENCE</scope>
    <source>
        <strain evidence="1">Kingella_eburonensis</strain>
    </source>
</reference>
<evidence type="ECO:0000313" key="1">
    <source>
        <dbReference type="EMBL" id="SMQ13483.1"/>
    </source>
</evidence>
<dbReference type="Proteomes" id="UP000215450">
    <property type="component" value="Unassembled WGS sequence"/>
</dbReference>
<evidence type="ECO:0008006" key="4">
    <source>
        <dbReference type="Google" id="ProtNLM"/>
    </source>
</evidence>
<dbReference type="EMBL" id="FXUV01000073">
    <property type="protein sequence ID" value="SMQ13483.1"/>
    <property type="molecule type" value="Genomic_DNA"/>
</dbReference>
<dbReference type="RefSeq" id="WP_095063416.1">
    <property type="nucleotide sequence ID" value="NZ_FXUV02000077.1"/>
</dbReference>